<dbReference type="PANTHER" id="PTHR47691">
    <property type="entry name" value="REGULATOR-RELATED"/>
    <property type="match status" value="1"/>
</dbReference>
<evidence type="ECO:0000256" key="2">
    <source>
        <dbReference type="PROSITE-ProRule" id="PRU01091"/>
    </source>
</evidence>
<organism evidence="5 6">
    <name type="scientific">Halopseudomonas bauzanensis</name>
    <dbReference type="NCBI Taxonomy" id="653930"/>
    <lineage>
        <taxon>Bacteria</taxon>
        <taxon>Pseudomonadati</taxon>
        <taxon>Pseudomonadota</taxon>
        <taxon>Gammaproteobacteria</taxon>
        <taxon>Pseudomonadales</taxon>
        <taxon>Pseudomonadaceae</taxon>
        <taxon>Halopseudomonas</taxon>
    </lineage>
</organism>
<dbReference type="Gene3D" id="3.40.50.300">
    <property type="entry name" value="P-loop containing nucleotide triphosphate hydrolases"/>
    <property type="match status" value="1"/>
</dbReference>
<dbReference type="PROSITE" id="PS51755">
    <property type="entry name" value="OMPR_PHOB"/>
    <property type="match status" value="1"/>
</dbReference>
<dbReference type="InterPro" id="IPR027417">
    <property type="entry name" value="P-loop_NTPase"/>
</dbReference>
<proteinExistence type="predicted"/>
<keyword evidence="1 2" id="KW-0238">DNA-binding</keyword>
<dbReference type="GO" id="GO:0000160">
    <property type="term" value="P:phosphorelay signal transduction system"/>
    <property type="evidence" value="ECO:0007669"/>
    <property type="project" value="InterPro"/>
</dbReference>
<feature type="domain" description="OmpR/PhoB-type" evidence="4">
    <location>
        <begin position="23"/>
        <end position="121"/>
    </location>
</feature>
<dbReference type="InterPro" id="IPR016032">
    <property type="entry name" value="Sig_transdc_resp-reg_C-effctor"/>
</dbReference>
<reference evidence="5 6" key="1">
    <citation type="submission" date="2019-04" db="EMBL/GenBank/DDBJ databases">
        <title>Crypto-aerobic microbial life in anoxic (sulfidic) marine sediments.</title>
        <authorList>
            <person name="Bhattacharya S."/>
            <person name="Roy C."/>
            <person name="Mondal N."/>
            <person name="Sarkar J."/>
            <person name="Mandal S."/>
            <person name="Rameez M.J."/>
            <person name="Ghosh W."/>
        </authorList>
    </citation>
    <scope>NUCLEOTIDE SEQUENCE [LARGE SCALE GENOMIC DNA]</scope>
    <source>
        <strain evidence="5 6">SBBB</strain>
    </source>
</reference>
<dbReference type="PANTHER" id="PTHR47691:SF3">
    <property type="entry name" value="HTH-TYPE TRANSCRIPTIONAL REGULATOR RV0890C-RELATED"/>
    <property type="match status" value="1"/>
</dbReference>
<comment type="caution">
    <text evidence="5">The sequence shown here is derived from an EMBL/GenBank/DDBJ whole genome shotgun (WGS) entry which is preliminary data.</text>
</comment>
<evidence type="ECO:0000313" key="6">
    <source>
        <dbReference type="Proteomes" id="UP000305198"/>
    </source>
</evidence>
<feature type="DNA-binding region" description="OmpR/PhoB-type" evidence="2">
    <location>
        <begin position="23"/>
        <end position="121"/>
    </location>
</feature>
<dbReference type="InterPro" id="IPR058852">
    <property type="entry name" value="HTH_77"/>
</dbReference>
<name>A0A4U0YFY4_9GAMM</name>
<dbReference type="InterPro" id="IPR001867">
    <property type="entry name" value="OmpR/PhoB-type_DNA-bd"/>
</dbReference>
<accession>A0A4U0YFY4</accession>
<dbReference type="Gene3D" id="1.25.40.10">
    <property type="entry name" value="Tetratricopeptide repeat domain"/>
    <property type="match status" value="2"/>
</dbReference>
<feature type="compositionally biased region" description="Polar residues" evidence="3">
    <location>
        <begin position="138"/>
        <end position="150"/>
    </location>
</feature>
<dbReference type="GO" id="GO:0003677">
    <property type="term" value="F:DNA binding"/>
    <property type="evidence" value="ECO:0007669"/>
    <property type="project" value="UniProtKB-UniRule"/>
</dbReference>
<dbReference type="InterPro" id="IPR036388">
    <property type="entry name" value="WH-like_DNA-bd_sf"/>
</dbReference>
<dbReference type="Pfam" id="PF00486">
    <property type="entry name" value="Trans_reg_C"/>
    <property type="match status" value="1"/>
</dbReference>
<dbReference type="SUPFAM" id="SSF46894">
    <property type="entry name" value="C-terminal effector domain of the bipartite response regulators"/>
    <property type="match status" value="1"/>
</dbReference>
<dbReference type="GO" id="GO:0006355">
    <property type="term" value="P:regulation of DNA-templated transcription"/>
    <property type="evidence" value="ECO:0007669"/>
    <property type="project" value="InterPro"/>
</dbReference>
<sequence length="977" mass="107090">MALKLLCWRTSINIRGFCVPEIDEIVEFGPFRLHVVGRLLQKNGVAVKLGSRSLDLLIVLVERPGEVISRRELMARAWSGLVVDDANLRVNIASLRKCLGGANEGTRYIANIPGRGYSFVAPVTRARIESSPGRPETTRSPDPSPGNQLHVSVPKSALPERLGRLIGRDALVLALGEMLTKHRFVSIIGPGGMGKTTVAISVARTMLDAFHGAVYYVDLVSVTDASLVPSAIASVLGLKVQLQDPKPSILAFFGARRALLVLDNCEHLIDEIAVLAEWLYKSAPQTHLLTTSRELLRVEGEHVLILPSLDFPPVSEGMTASAAMAFPAVELFMDRVAASGVQEMLTDEMAPLAVEICRKTDGIALAIEWAAGRVRSHGLRGTAELINSRFNLLWQGRRSALPRHQTLQAMLDWSYNLLSESERRVLYRLSVFVAPFQLAAAQCIAADAVLTDAEVAAVIASLIDKSLLSPSILNGSSYLRLLDTTRTYASAKLAESGELNAVSRKLAEHLITQFNRSNERKHERRNTDRELMQVGNLRTALAWAFSEAGEGELGVRLAALAAPHLVELSLLEECHRWCQAALSQLGSQQGSVTHLILQEALAISALFTRAGGEDVRNSVELALRLARALNDQERELGLLWGLHAFMTHVGQFREAVDVSWRSSDLARRVDSPVGIVMSEWMLGCSYHLVGDQTVALRHTREGFKRAAAHGGITVDLLGFGHRTRALALYARTLWLSGAVDRAAQVARQAVEEAEHNVLSMCIALLHASTVFLWRGDIEESEALVSRLIQHDSRYSLGSWVDFGIALSGEVALLKGQPRMAANRLREALGTLRAKRRFMFMTALSRSMSEALLECGETLEAEAMITEALEQAEARHGSFDMPELLRTRAQIGIVSGRLDAKSAEAMLRHSMELANTQGALSLELRSAMTLGALLTSEERAEEAYVTLTGVYGRFTEGYETRDLRTARHLIETWGPARA</sequence>
<dbReference type="CDD" id="cd00383">
    <property type="entry name" value="trans_reg_C"/>
    <property type="match status" value="1"/>
</dbReference>
<dbReference type="Pfam" id="PF25872">
    <property type="entry name" value="HTH_77"/>
    <property type="match status" value="1"/>
</dbReference>
<gene>
    <name evidence="5" type="ORF">FA869_17015</name>
</gene>
<dbReference type="EMBL" id="SWAV01000010">
    <property type="protein sequence ID" value="TKA89269.1"/>
    <property type="molecule type" value="Genomic_DNA"/>
</dbReference>
<protein>
    <submittedName>
        <fullName evidence="5">Transcriptional regulator</fullName>
    </submittedName>
</protein>
<evidence type="ECO:0000256" key="3">
    <source>
        <dbReference type="SAM" id="MobiDB-lite"/>
    </source>
</evidence>
<evidence type="ECO:0000259" key="4">
    <source>
        <dbReference type="PROSITE" id="PS51755"/>
    </source>
</evidence>
<dbReference type="Gene3D" id="1.10.10.10">
    <property type="entry name" value="Winged helix-like DNA-binding domain superfamily/Winged helix DNA-binding domain"/>
    <property type="match status" value="1"/>
</dbReference>
<dbReference type="InterPro" id="IPR011990">
    <property type="entry name" value="TPR-like_helical_dom_sf"/>
</dbReference>
<evidence type="ECO:0000313" key="5">
    <source>
        <dbReference type="EMBL" id="TKA89269.1"/>
    </source>
</evidence>
<dbReference type="SMART" id="SM00862">
    <property type="entry name" value="Trans_reg_C"/>
    <property type="match status" value="1"/>
</dbReference>
<dbReference type="AlphaFoldDB" id="A0A4U0YFY4"/>
<dbReference type="SUPFAM" id="SSF52540">
    <property type="entry name" value="P-loop containing nucleoside triphosphate hydrolases"/>
    <property type="match status" value="1"/>
</dbReference>
<dbReference type="Proteomes" id="UP000305198">
    <property type="component" value="Unassembled WGS sequence"/>
</dbReference>
<feature type="region of interest" description="Disordered" evidence="3">
    <location>
        <begin position="128"/>
        <end position="151"/>
    </location>
</feature>
<evidence type="ECO:0000256" key="1">
    <source>
        <dbReference type="ARBA" id="ARBA00023125"/>
    </source>
</evidence>